<keyword evidence="1" id="KW-0675">Receptor</keyword>
<evidence type="ECO:0000313" key="1">
    <source>
        <dbReference type="EMBL" id="MER3120819.1"/>
    </source>
</evidence>
<dbReference type="Proteomes" id="UP001467674">
    <property type="component" value="Unassembled WGS sequence"/>
</dbReference>
<gene>
    <name evidence="1" type="ORF">ABQG71_06405</name>
</gene>
<evidence type="ECO:0000313" key="2">
    <source>
        <dbReference type="Proteomes" id="UP001467674"/>
    </source>
</evidence>
<sequence length="393" mass="45727">MGALQNDVLNCFDDLFLDFDSVAAKLNIHVNQLYNLKKTGKIGFKTLLKVAQLISGADYHHHMRDWCLKVTTTESIKHAFEYAAIKRDISLIDELLSAHRKDVSLSNYTQFYQMIYNYMVNTISIKDLKAHLDEMKCGKDKELKILKMIFNCYCLYHDQRFLSILEVASSIEKGISELGETRRGFFMECYLFRLAEVLAPAYLHLKDLPKARKYAEILLFSNICAKTNSDSYYYLGVSFMGEDEGKCLHYLREALRESVDSRDESIIRETRNTLKLYEGYFRYKNTGEIPTDLPSADSMLWGQNDPILRYFRLIGAGTMEELSRAYKVYTQEFNYLFQSSLVDDLVRIGLDATFANSMKDIRLNYEGESYFEKDFIRSFTFWSDYCGDICARS</sequence>
<reference evidence="1 2" key="1">
    <citation type="submission" date="2024-06" db="EMBL/GenBank/DDBJ databases">
        <title>Construction of an artificial bacterial consortium using nitrogen cycle bacteria from Cuatro Cienegas Basin and a mangrove forest.</title>
        <authorList>
            <person name="Aguilera-Najera D."/>
            <person name="Marquez-Cianci L."/>
            <person name="Martinez-Perez E."/>
            <person name="Rosas-Barrera M."/>
            <person name="Rodriguez-Cruz U.E."/>
            <person name="Tapia-Lopez R."/>
            <person name="Eguiarte L.E."/>
            <person name="Souza-Saldivar V."/>
        </authorList>
    </citation>
    <scope>NUCLEOTIDE SEQUENCE [LARGE SCALE GENOMIC DNA]</scope>
    <source>
        <strain evidence="1 2">S14-15</strain>
    </source>
</reference>
<organism evidence="1 2">
    <name type="scientific">Bacillus altitudinis</name>
    <dbReference type="NCBI Taxonomy" id="293387"/>
    <lineage>
        <taxon>Bacteria</taxon>
        <taxon>Bacillati</taxon>
        <taxon>Bacillota</taxon>
        <taxon>Bacilli</taxon>
        <taxon>Bacillales</taxon>
        <taxon>Bacillaceae</taxon>
        <taxon>Bacillus</taxon>
    </lineage>
</organism>
<dbReference type="NCBIfam" id="NF038310">
    <property type="entry name" value="lysogeny_AimR"/>
    <property type="match status" value="1"/>
</dbReference>
<dbReference type="Pfam" id="PF22871">
    <property type="entry name" value="AimR"/>
    <property type="match status" value="1"/>
</dbReference>
<dbReference type="InterPro" id="IPR047705">
    <property type="entry name" value="AimR-like"/>
</dbReference>
<dbReference type="RefSeq" id="WP_350385281.1">
    <property type="nucleotide sequence ID" value="NZ_JBEOME010000002.1"/>
</dbReference>
<dbReference type="EMBL" id="JBEOME010000002">
    <property type="protein sequence ID" value="MER3120819.1"/>
    <property type="molecule type" value="Genomic_DNA"/>
</dbReference>
<accession>A0ABV1S3V5</accession>
<protein>
    <submittedName>
        <fullName evidence="1">AimR family lysis-lysogeny pheromone receptor</fullName>
    </submittedName>
</protein>
<keyword evidence="2" id="KW-1185">Reference proteome</keyword>
<proteinExistence type="predicted"/>
<name>A0ABV1S3V5_BACAB</name>
<comment type="caution">
    <text evidence="1">The sequence shown here is derived from an EMBL/GenBank/DDBJ whole genome shotgun (WGS) entry which is preliminary data.</text>
</comment>